<evidence type="ECO:0000256" key="5">
    <source>
        <dbReference type="HAMAP-Rule" id="MF_02034"/>
    </source>
</evidence>
<dbReference type="PANTHER" id="PTHR34378">
    <property type="entry name" value="GLUTAMATE--CYSTEINE LIGASE, CHLOROPLASTIC"/>
    <property type="match status" value="1"/>
</dbReference>
<comment type="caution">
    <text evidence="8">The sequence shown here is derived from an EMBL/GenBank/DDBJ whole genome shotgun (WGS) entry which is preliminary data.</text>
</comment>
<organism evidence="8 9">
    <name type="scientific">Streptomyces daliensis</name>
    <dbReference type="NCBI Taxonomy" id="299421"/>
    <lineage>
        <taxon>Bacteria</taxon>
        <taxon>Bacillati</taxon>
        <taxon>Actinomycetota</taxon>
        <taxon>Actinomycetes</taxon>
        <taxon>Kitasatosporales</taxon>
        <taxon>Streptomycetaceae</taxon>
        <taxon>Streptomyces</taxon>
    </lineage>
</organism>
<proteinExistence type="inferred from homology"/>
<dbReference type="GO" id="GO:0052699">
    <property type="term" value="P:ergothioneine biosynthetic process"/>
    <property type="evidence" value="ECO:0007669"/>
    <property type="project" value="UniProtKB-UniRule"/>
</dbReference>
<keyword evidence="3 5" id="KW-0067">ATP-binding</keyword>
<comment type="similarity">
    <text evidence="5 6">Belongs to the glutamate--cysteine ligase type 2 family. EgtA subfamily.</text>
</comment>
<dbReference type="PANTHER" id="PTHR34378:SF1">
    <property type="entry name" value="GLUTAMATE--CYSTEINE LIGASE, CHLOROPLASTIC"/>
    <property type="match status" value="1"/>
</dbReference>
<evidence type="ECO:0000313" key="9">
    <source>
        <dbReference type="Proteomes" id="UP000675554"/>
    </source>
</evidence>
<evidence type="ECO:0000256" key="2">
    <source>
        <dbReference type="ARBA" id="ARBA00022741"/>
    </source>
</evidence>
<gene>
    <name evidence="5 8" type="primary">egtA</name>
    <name evidence="8" type="ORF">KDA82_04445</name>
</gene>
<name>A0A8T4IK10_9ACTN</name>
<dbReference type="InterPro" id="IPR017809">
    <property type="entry name" value="EgtA_Actinobacteria"/>
</dbReference>
<dbReference type="NCBIfam" id="TIGR03444">
    <property type="entry name" value="EgtA_Cys_ligase"/>
    <property type="match status" value="1"/>
</dbReference>
<evidence type="ECO:0000256" key="7">
    <source>
        <dbReference type="SAM" id="MobiDB-lite"/>
    </source>
</evidence>
<dbReference type="GO" id="GO:0004357">
    <property type="term" value="F:glutamate-cysteine ligase activity"/>
    <property type="evidence" value="ECO:0007669"/>
    <property type="project" value="UniProtKB-UniRule"/>
</dbReference>
<protein>
    <recommendedName>
        <fullName evidence="5">Glutamate--cysteine ligase EgtA</fullName>
        <ecNumber evidence="5">6.3.2.2</ecNumber>
    </recommendedName>
    <alternativeName>
        <fullName evidence="5">Gamma-glutamylcysteine synthase</fullName>
        <shortName evidence="5">GCS</shortName>
        <shortName evidence="5">Gamma-ECS</shortName>
    </alternativeName>
</protein>
<dbReference type="EC" id="6.3.2.2" evidence="5"/>
<feature type="region of interest" description="Disordered" evidence="7">
    <location>
        <begin position="198"/>
        <end position="228"/>
    </location>
</feature>
<evidence type="ECO:0000256" key="6">
    <source>
        <dbReference type="PIRNR" id="PIRNR017901"/>
    </source>
</evidence>
<evidence type="ECO:0000256" key="3">
    <source>
        <dbReference type="ARBA" id="ARBA00022840"/>
    </source>
</evidence>
<dbReference type="InterPro" id="IPR014746">
    <property type="entry name" value="Gln_synth/guanido_kin_cat_dom"/>
</dbReference>
<evidence type="ECO:0000256" key="4">
    <source>
        <dbReference type="ARBA" id="ARBA00048819"/>
    </source>
</evidence>
<keyword evidence="2 5" id="KW-0547">Nucleotide-binding</keyword>
<dbReference type="GO" id="GO:0005524">
    <property type="term" value="F:ATP binding"/>
    <property type="evidence" value="ECO:0007669"/>
    <property type="project" value="UniProtKB-UniRule"/>
</dbReference>
<keyword evidence="1 5" id="KW-0436">Ligase</keyword>
<keyword evidence="9" id="KW-1185">Reference proteome</keyword>
<dbReference type="PIRSF" id="PIRSF017901">
    <property type="entry name" value="GCL"/>
    <property type="match status" value="1"/>
</dbReference>
<dbReference type="Proteomes" id="UP000675554">
    <property type="component" value="Unassembled WGS sequence"/>
</dbReference>
<accession>A0A8T4IK10</accession>
<dbReference type="GO" id="GO:0006750">
    <property type="term" value="P:glutathione biosynthetic process"/>
    <property type="evidence" value="ECO:0007669"/>
    <property type="project" value="UniProtKB-UniRule"/>
</dbReference>
<comment type="catalytic activity">
    <reaction evidence="4 5 6">
        <text>L-cysteine + L-glutamate + ATP = gamma-L-glutamyl-L-cysteine + ADP + phosphate + H(+)</text>
        <dbReference type="Rhea" id="RHEA:13285"/>
        <dbReference type="ChEBI" id="CHEBI:15378"/>
        <dbReference type="ChEBI" id="CHEBI:29985"/>
        <dbReference type="ChEBI" id="CHEBI:30616"/>
        <dbReference type="ChEBI" id="CHEBI:35235"/>
        <dbReference type="ChEBI" id="CHEBI:43474"/>
        <dbReference type="ChEBI" id="CHEBI:58173"/>
        <dbReference type="ChEBI" id="CHEBI:456216"/>
        <dbReference type="EC" id="6.3.2.2"/>
    </reaction>
</comment>
<dbReference type="Gene3D" id="3.30.590.20">
    <property type="match status" value="1"/>
</dbReference>
<dbReference type="SUPFAM" id="SSF55931">
    <property type="entry name" value="Glutamine synthetase/guanido kinase"/>
    <property type="match status" value="1"/>
</dbReference>
<dbReference type="InterPro" id="IPR035434">
    <property type="entry name" value="GCL_bact_plant"/>
</dbReference>
<feature type="compositionally biased region" description="Polar residues" evidence="7">
    <location>
        <begin position="198"/>
        <end position="212"/>
    </location>
</feature>
<sequence length="407" mass="44196">MEATLDEAEAEAYVGGICFKTGPPRRVGVELEWLVRDRSDPTSPVPLARLTGALAPLWPSGGLPGGSRLTREPGGQLELSTPPGDTLAECVTAAAADVAVLRERVGQAGALLYGCGLHPYLTPPRVLEHPRYRAMEAHFDRRGPSGRTMMRATAAVQVSLDAGDDSDGATGYRHRWRLAHRLGPVLVAAFANSPLRQSRPTGWVSTRQSVWAQTDPGRTHPPRADGDPRERWARYALDADLMCLRREPPADWTAPTGLTFRSWLRGGGGERPPTRDDLDYHLGTLFPPVRPRGWLELRMIDAQDSDDWIVATAVPATLLNDPRAAGAAWAATEHLEDADQLWLRAARLGPTDPLLGPAVRDCVAASAEALARTDPGSALHRAVTGFAERYSERGRCPAHDRLDALSR</sequence>
<comment type="pathway">
    <text evidence="5">Amino-acid biosynthesis; ergothioneine biosynthesis.</text>
</comment>
<dbReference type="AlphaFoldDB" id="A0A8T4IK10"/>
<evidence type="ECO:0000256" key="1">
    <source>
        <dbReference type="ARBA" id="ARBA00022598"/>
    </source>
</evidence>
<dbReference type="EMBL" id="JAGSMN010000086">
    <property type="protein sequence ID" value="MBR7672289.1"/>
    <property type="molecule type" value="Genomic_DNA"/>
</dbReference>
<reference evidence="8" key="1">
    <citation type="submission" date="2021-04" db="EMBL/GenBank/DDBJ databases">
        <title>Sequencing of actinobacteria type strains.</title>
        <authorList>
            <person name="Nguyen G.-S."/>
            <person name="Wentzel A."/>
        </authorList>
    </citation>
    <scope>NUCLEOTIDE SEQUENCE</scope>
    <source>
        <strain evidence="8">DSM 42095</strain>
    </source>
</reference>
<dbReference type="Pfam" id="PF04107">
    <property type="entry name" value="GCS2"/>
    <property type="match status" value="1"/>
</dbReference>
<dbReference type="HAMAP" id="MF_02034">
    <property type="entry name" value="EgtA"/>
    <property type="match status" value="1"/>
</dbReference>
<dbReference type="InterPro" id="IPR006336">
    <property type="entry name" value="GCS2"/>
</dbReference>
<evidence type="ECO:0000313" key="8">
    <source>
        <dbReference type="EMBL" id="MBR7672289.1"/>
    </source>
</evidence>
<comment type="function">
    <text evidence="5">Catalyzes the synthesis of gamma-glutamylcysteine (gamma-GC). This compound is used as substrate for the biosynthesis of the low-molecular thiol compound ergothioneine.</text>
</comment>